<accession>A0A553NJ40</accession>
<dbReference type="GO" id="GO:0000014">
    <property type="term" value="F:single-stranded DNA endodeoxyribonuclease activity"/>
    <property type="evidence" value="ECO:0007669"/>
    <property type="project" value="TreeGrafter"/>
</dbReference>
<dbReference type="InterPro" id="IPR044929">
    <property type="entry name" value="DNA/RNA_non-sp_Endonuclease_sf"/>
</dbReference>
<dbReference type="Pfam" id="PF01223">
    <property type="entry name" value="Endonuclease_NS"/>
    <property type="match status" value="1"/>
</dbReference>
<dbReference type="GO" id="GO:0046872">
    <property type="term" value="F:metal ion binding"/>
    <property type="evidence" value="ECO:0007669"/>
    <property type="project" value="UniProtKB-KW"/>
</dbReference>
<dbReference type="InterPro" id="IPR018524">
    <property type="entry name" value="DNA/RNA_endonuclease_AS"/>
</dbReference>
<dbReference type="SMART" id="SM00892">
    <property type="entry name" value="Endonuclease_NS"/>
    <property type="match status" value="1"/>
</dbReference>
<gene>
    <name evidence="14" type="ORF">DNTS_030063</name>
</gene>
<feature type="binding site" evidence="9">
    <location>
        <position position="190"/>
    </location>
    <ligand>
        <name>Mg(2+)</name>
        <dbReference type="ChEBI" id="CHEBI:18420"/>
        <note>catalytic</note>
    </ligand>
</feature>
<evidence type="ECO:0000256" key="7">
    <source>
        <dbReference type="ARBA" id="ARBA00022842"/>
    </source>
</evidence>
<comment type="caution">
    <text evidence="14">The sequence shown here is derived from an EMBL/GenBank/DDBJ whole genome shotgun (WGS) entry which is preliminary data.</text>
</comment>
<evidence type="ECO:0000313" key="14">
    <source>
        <dbReference type="EMBL" id="TRY65473.1"/>
    </source>
</evidence>
<evidence type="ECO:0000256" key="9">
    <source>
        <dbReference type="PIRSR" id="PIRSR640255-2"/>
    </source>
</evidence>
<dbReference type="GO" id="GO:0006309">
    <property type="term" value="P:apoptotic DNA fragmentation"/>
    <property type="evidence" value="ECO:0007669"/>
    <property type="project" value="TreeGrafter"/>
</dbReference>
<evidence type="ECO:0000313" key="15">
    <source>
        <dbReference type="Proteomes" id="UP000316079"/>
    </source>
</evidence>
<dbReference type="PANTHER" id="PTHR13966:SF5">
    <property type="entry name" value="ENDONUCLEASE G, MITOCHONDRIAL"/>
    <property type="match status" value="1"/>
</dbReference>
<evidence type="ECO:0000256" key="2">
    <source>
        <dbReference type="ARBA" id="ARBA00010052"/>
    </source>
</evidence>
<dbReference type="InterPro" id="IPR020821">
    <property type="entry name" value="ENPP1-3/EXOG-like_nuc-like"/>
</dbReference>
<evidence type="ECO:0000259" key="13">
    <source>
        <dbReference type="SMART" id="SM00892"/>
    </source>
</evidence>
<name>A0A553NJ40_9TELE</name>
<feature type="active site" description="Proton acceptor" evidence="8">
    <location>
        <position position="159"/>
    </location>
</feature>
<keyword evidence="5 10" id="KW-0255">Endonuclease</keyword>
<dbReference type="PANTHER" id="PTHR13966">
    <property type="entry name" value="ENDONUCLEASE RELATED"/>
    <property type="match status" value="1"/>
</dbReference>
<evidence type="ECO:0000256" key="1">
    <source>
        <dbReference type="ARBA" id="ARBA00001946"/>
    </source>
</evidence>
<dbReference type="AlphaFoldDB" id="A0A553NJ40"/>
<dbReference type="OrthoDB" id="5418055at2759"/>
<keyword evidence="15" id="KW-1185">Reference proteome</keyword>
<comment type="cofactor">
    <cofactor evidence="1 10">
        <name>Mg(2+)</name>
        <dbReference type="ChEBI" id="CHEBI:18420"/>
    </cofactor>
</comment>
<feature type="domain" description="ENPP1-3/EXOG-like endonuclease/phosphodiesterase" evidence="12">
    <location>
        <begin position="110"/>
        <end position="317"/>
    </location>
</feature>
<dbReference type="EMBL" id="SRMA01026911">
    <property type="protein sequence ID" value="TRY65473.1"/>
    <property type="molecule type" value="Genomic_DNA"/>
</dbReference>
<keyword evidence="6 10" id="KW-0378">Hydrolase</keyword>
<evidence type="ECO:0000259" key="12">
    <source>
        <dbReference type="SMART" id="SM00477"/>
    </source>
</evidence>
<dbReference type="GO" id="GO:0004521">
    <property type="term" value="F:RNA endonuclease activity"/>
    <property type="evidence" value="ECO:0007669"/>
    <property type="project" value="TreeGrafter"/>
</dbReference>
<feature type="compositionally biased region" description="Acidic residues" evidence="11">
    <location>
        <begin position="27"/>
        <end position="36"/>
    </location>
</feature>
<keyword evidence="3 10" id="KW-0540">Nuclease</keyword>
<evidence type="ECO:0000256" key="3">
    <source>
        <dbReference type="ARBA" id="ARBA00022722"/>
    </source>
</evidence>
<dbReference type="GO" id="GO:0005634">
    <property type="term" value="C:nucleus"/>
    <property type="evidence" value="ECO:0007669"/>
    <property type="project" value="TreeGrafter"/>
</dbReference>
<evidence type="ECO:0000256" key="5">
    <source>
        <dbReference type="ARBA" id="ARBA00022759"/>
    </source>
</evidence>
<keyword evidence="7" id="KW-0460">Magnesium</keyword>
<dbReference type="EC" id="3.1.30.-" evidence="10"/>
<dbReference type="GO" id="GO:0005743">
    <property type="term" value="C:mitochondrial inner membrane"/>
    <property type="evidence" value="ECO:0007669"/>
    <property type="project" value="TreeGrafter"/>
</dbReference>
<dbReference type="InterPro" id="IPR044925">
    <property type="entry name" value="His-Me_finger_sf"/>
</dbReference>
<dbReference type="STRING" id="623744.A0A553NJ40"/>
<dbReference type="GO" id="GO:0003676">
    <property type="term" value="F:nucleic acid binding"/>
    <property type="evidence" value="ECO:0007669"/>
    <property type="project" value="InterPro"/>
</dbReference>
<organism evidence="14 15">
    <name type="scientific">Danionella cerebrum</name>
    <dbReference type="NCBI Taxonomy" id="2873325"/>
    <lineage>
        <taxon>Eukaryota</taxon>
        <taxon>Metazoa</taxon>
        <taxon>Chordata</taxon>
        <taxon>Craniata</taxon>
        <taxon>Vertebrata</taxon>
        <taxon>Euteleostomi</taxon>
        <taxon>Actinopterygii</taxon>
        <taxon>Neopterygii</taxon>
        <taxon>Teleostei</taxon>
        <taxon>Ostariophysi</taxon>
        <taxon>Cypriniformes</taxon>
        <taxon>Danionidae</taxon>
        <taxon>Danioninae</taxon>
        <taxon>Danionella</taxon>
    </lineage>
</organism>
<evidence type="ECO:0000256" key="8">
    <source>
        <dbReference type="PIRSR" id="PIRSR640255-1"/>
    </source>
</evidence>
<feature type="region of interest" description="Disordered" evidence="11">
    <location>
        <begin position="1"/>
        <end position="38"/>
    </location>
</feature>
<dbReference type="PROSITE" id="PS01070">
    <property type="entry name" value="NUCLEASE_NON_SPEC"/>
    <property type="match status" value="1"/>
</dbReference>
<proteinExistence type="inferred from homology"/>
<comment type="similarity">
    <text evidence="2 10">Belongs to the DNA/RNA non-specific endonuclease family.</text>
</comment>
<feature type="compositionally biased region" description="Low complexity" evidence="11">
    <location>
        <begin position="11"/>
        <end position="26"/>
    </location>
</feature>
<evidence type="ECO:0000256" key="4">
    <source>
        <dbReference type="ARBA" id="ARBA00022723"/>
    </source>
</evidence>
<evidence type="ECO:0000256" key="6">
    <source>
        <dbReference type="ARBA" id="ARBA00022801"/>
    </source>
</evidence>
<dbReference type="SUPFAM" id="SSF54060">
    <property type="entry name" value="His-Me finger endonucleases"/>
    <property type="match status" value="1"/>
</dbReference>
<keyword evidence="4 9" id="KW-0479">Metal-binding</keyword>
<feature type="domain" description="DNA/RNA non-specific endonuclease/pyrophosphatase/phosphodiesterase" evidence="13">
    <location>
        <begin position="109"/>
        <end position="317"/>
    </location>
</feature>
<dbReference type="InterPro" id="IPR001604">
    <property type="entry name" value="Endo_G_ENPP1-like_dom"/>
</dbReference>
<dbReference type="SMART" id="SM00477">
    <property type="entry name" value="NUC"/>
    <property type="match status" value="1"/>
</dbReference>
<dbReference type="Proteomes" id="UP000316079">
    <property type="component" value="Unassembled WGS sequence"/>
</dbReference>
<dbReference type="Gene3D" id="3.40.570.10">
    <property type="entry name" value="Extracellular Endonuclease, subunit A"/>
    <property type="match status" value="1"/>
</dbReference>
<protein>
    <recommendedName>
        <fullName evidence="10">Endonuclease</fullName>
        <ecNumber evidence="10">3.1.30.-</ecNumber>
    </recommendedName>
</protein>
<evidence type="ECO:0000256" key="11">
    <source>
        <dbReference type="SAM" id="MobiDB-lite"/>
    </source>
</evidence>
<sequence>MKRYREQSLESGMSDMSISRSSSEVPIEAEEPDLEEEKTFKENIERILEVRQRNINKRKSDSASSSSIYIKIPISTLFGPESTSEMVASNPTAAYKLIDGFPSEKDVRKRKSYVMSFDERTRNAEWVYEILNRDTLASMNALPVQFGNSLQWQGYDRGHLAAAANHKWCQEAYNDTFMFSNVSPQLRDLNNRLWKSLEYFCRSKAKEPNVRNVHVYTGPLYKRKEKPTGNAENKTVPSHFFKVIIVEKDDGTLLEPYSIVLPNEIEELKLSSKLCNKLGVEVFTRPEYKELVKAMVKNIEEIESLSGLKFVHRESLKNMEDLDAQKKRKRKIWATGLTDLLLEEPVALYWKPPPSLEHAVKLPVK</sequence>
<dbReference type="InterPro" id="IPR040255">
    <property type="entry name" value="Non-specific_endonuclease"/>
</dbReference>
<evidence type="ECO:0000256" key="10">
    <source>
        <dbReference type="RuleBase" id="RU366055"/>
    </source>
</evidence>
<reference evidence="14 15" key="1">
    <citation type="journal article" date="2019" name="Sci. Data">
        <title>Hybrid genome assembly and annotation of Danionella translucida.</title>
        <authorList>
            <person name="Kadobianskyi M."/>
            <person name="Schulze L."/>
            <person name="Schuelke M."/>
            <person name="Judkewitz B."/>
        </authorList>
    </citation>
    <scope>NUCLEOTIDE SEQUENCE [LARGE SCALE GENOMIC DNA]</scope>
    <source>
        <strain evidence="14 15">Bolton</strain>
    </source>
</reference>